<comment type="similarity">
    <text evidence="1">Belongs to the sulfatase family.</text>
</comment>
<evidence type="ECO:0000259" key="5">
    <source>
        <dbReference type="Pfam" id="PF00884"/>
    </source>
</evidence>
<comment type="caution">
    <text evidence="6">The sequence shown here is derived from an EMBL/GenBank/DDBJ whole genome shotgun (WGS) entry which is preliminary data.</text>
</comment>
<evidence type="ECO:0000256" key="2">
    <source>
        <dbReference type="ARBA" id="ARBA00022801"/>
    </source>
</evidence>
<dbReference type="InterPro" id="IPR052701">
    <property type="entry name" value="GAG_Ulvan_Degrading_Sulfatases"/>
</dbReference>
<dbReference type="InterPro" id="IPR000917">
    <property type="entry name" value="Sulfatase_N"/>
</dbReference>
<keyword evidence="2" id="KW-0378">Hydrolase</keyword>
<feature type="chain" id="PRO_5038106887" evidence="4">
    <location>
        <begin position="19"/>
        <end position="444"/>
    </location>
</feature>
<dbReference type="AlphaFoldDB" id="A0A934RDF5"/>
<accession>A0A934RDF5</accession>
<evidence type="ECO:0000256" key="4">
    <source>
        <dbReference type="SAM" id="SignalP"/>
    </source>
</evidence>
<dbReference type="SUPFAM" id="SSF53649">
    <property type="entry name" value="Alkaline phosphatase-like"/>
    <property type="match status" value="1"/>
</dbReference>
<sequence length="444" mass="48633">MKRLLILMAASLVLVASARPKNLIFIMVDDAGVGDFGCYGGKHIPTPNIDRMAKEGMRFTNAYSGSAVCAPTRCVLMTGKHPGHCVRRANQSKVGLLPLPDSEFTVAESLKAAGYATGGFGKWGLGNPGTTGVPEKQGFDLFFGYYDQVHAHDYYPDHLIRNSEKVPLPGNTGGKKETYTHTLIADDTLKFIREHKDEPFFVYACWTPPHGKFVIPDASAFADKPWSQAVKNYAAMVALMDTDTGRVMDLLKELGIEKDTLVIFTSDNGPNGQFVKPLGSAGGLRGVKRHLHEGGIRAPFVAWWPGTVEAGSESDLLCGHLDWFATCADIAGTKPAQGNDGISLLPVLTGKGGVKKRDAMYWEIYEGPGPFQQAVRMGKWKGYRLGTKAPMELYDLGQDPAEKNDLSAEFPDVVKSMEEVMKREHVPSKHYTALEGPKKRKRKK</sequence>
<dbReference type="Pfam" id="PF00884">
    <property type="entry name" value="Sulfatase"/>
    <property type="match status" value="1"/>
</dbReference>
<organism evidence="6 7">
    <name type="scientific">Haloferula rosea</name>
    <dbReference type="NCBI Taxonomy" id="490093"/>
    <lineage>
        <taxon>Bacteria</taxon>
        <taxon>Pseudomonadati</taxon>
        <taxon>Verrucomicrobiota</taxon>
        <taxon>Verrucomicrobiia</taxon>
        <taxon>Verrucomicrobiales</taxon>
        <taxon>Verrucomicrobiaceae</taxon>
        <taxon>Haloferula</taxon>
    </lineage>
</organism>
<dbReference type="Gene3D" id="3.30.1120.10">
    <property type="match status" value="1"/>
</dbReference>
<dbReference type="InterPro" id="IPR024607">
    <property type="entry name" value="Sulfatase_CS"/>
</dbReference>
<keyword evidence="4" id="KW-0732">Signal</keyword>
<dbReference type="CDD" id="cd16145">
    <property type="entry name" value="ARS_like"/>
    <property type="match status" value="1"/>
</dbReference>
<dbReference type="RefSeq" id="WP_200277622.1">
    <property type="nucleotide sequence ID" value="NZ_JAENII010000003.1"/>
</dbReference>
<dbReference type="Gene3D" id="3.40.720.10">
    <property type="entry name" value="Alkaline Phosphatase, subunit A"/>
    <property type="match status" value="1"/>
</dbReference>
<evidence type="ECO:0000256" key="1">
    <source>
        <dbReference type="ARBA" id="ARBA00008779"/>
    </source>
</evidence>
<evidence type="ECO:0000313" key="6">
    <source>
        <dbReference type="EMBL" id="MBK1826551.1"/>
    </source>
</evidence>
<dbReference type="EMBL" id="JAENII010000003">
    <property type="protein sequence ID" value="MBK1826551.1"/>
    <property type="molecule type" value="Genomic_DNA"/>
</dbReference>
<dbReference type="PANTHER" id="PTHR43751">
    <property type="entry name" value="SULFATASE"/>
    <property type="match status" value="1"/>
</dbReference>
<dbReference type="PROSITE" id="PS00523">
    <property type="entry name" value="SULFATASE_1"/>
    <property type="match status" value="1"/>
</dbReference>
<dbReference type="InterPro" id="IPR017850">
    <property type="entry name" value="Alkaline_phosphatase_core_sf"/>
</dbReference>
<evidence type="ECO:0000256" key="3">
    <source>
        <dbReference type="SAM" id="MobiDB-lite"/>
    </source>
</evidence>
<gene>
    <name evidence="6" type="ORF">JIN81_05945</name>
</gene>
<feature type="signal peptide" evidence="4">
    <location>
        <begin position="1"/>
        <end position="18"/>
    </location>
</feature>
<dbReference type="PANTHER" id="PTHR43751:SF3">
    <property type="entry name" value="SULFATASE N-TERMINAL DOMAIN-CONTAINING PROTEIN"/>
    <property type="match status" value="1"/>
</dbReference>
<protein>
    <submittedName>
        <fullName evidence="6">Arylsulfatase</fullName>
    </submittedName>
</protein>
<feature type="domain" description="Sulfatase N-terminal" evidence="5">
    <location>
        <begin position="21"/>
        <end position="332"/>
    </location>
</feature>
<evidence type="ECO:0000313" key="7">
    <source>
        <dbReference type="Proteomes" id="UP000658278"/>
    </source>
</evidence>
<reference evidence="6" key="1">
    <citation type="submission" date="2021-01" db="EMBL/GenBank/DDBJ databases">
        <title>Modified the classification status of verrucomicrobia.</title>
        <authorList>
            <person name="Feng X."/>
        </authorList>
    </citation>
    <scope>NUCLEOTIDE SEQUENCE</scope>
    <source>
        <strain evidence="6">KCTC 22201</strain>
    </source>
</reference>
<dbReference type="GO" id="GO:0016787">
    <property type="term" value="F:hydrolase activity"/>
    <property type="evidence" value="ECO:0007669"/>
    <property type="project" value="UniProtKB-KW"/>
</dbReference>
<proteinExistence type="inferred from homology"/>
<dbReference type="Proteomes" id="UP000658278">
    <property type="component" value="Unassembled WGS sequence"/>
</dbReference>
<name>A0A934RDF5_9BACT</name>
<keyword evidence="7" id="KW-1185">Reference proteome</keyword>
<feature type="region of interest" description="Disordered" evidence="3">
    <location>
        <begin position="422"/>
        <end position="444"/>
    </location>
</feature>